<dbReference type="Gene3D" id="3.30.160.60">
    <property type="entry name" value="Classic Zinc Finger"/>
    <property type="match status" value="1"/>
</dbReference>
<dbReference type="InParanoid" id="A0A1S4M1A1"/>
<sequence length="103" mass="11667">MCFGEKRFGCCLCPKAFGRELLLRAREESRTGGRPHRCVTCRERYVVQLGLVKSFTRVPGQQKFSICDPSFLRCMMISAGVKHTGNICVCCLACRNSFPHLVY</sequence>
<evidence type="ECO:0000313" key="2">
    <source>
        <dbReference type="Proteomes" id="UP000001555"/>
    </source>
</evidence>
<organism evidence="1 2">
    <name type="scientific">Ixodes scapularis</name>
    <name type="common">Black-legged tick</name>
    <name type="synonym">Deer tick</name>
    <dbReference type="NCBI Taxonomy" id="6945"/>
    <lineage>
        <taxon>Eukaryota</taxon>
        <taxon>Metazoa</taxon>
        <taxon>Ecdysozoa</taxon>
        <taxon>Arthropoda</taxon>
        <taxon>Chelicerata</taxon>
        <taxon>Arachnida</taxon>
        <taxon>Acari</taxon>
        <taxon>Parasitiformes</taxon>
        <taxon>Ixodida</taxon>
        <taxon>Ixodoidea</taxon>
        <taxon>Ixodidae</taxon>
        <taxon>Ixodinae</taxon>
        <taxon>Ixodes</taxon>
    </lineage>
</organism>
<reference evidence="2" key="1">
    <citation type="submission" date="2008-03" db="EMBL/GenBank/DDBJ databases">
        <title>Annotation of Ixodes scapularis.</title>
        <authorList>
            <consortium name="Ixodes scapularis Genome Project Consortium"/>
            <person name="Caler E."/>
            <person name="Hannick L.I."/>
            <person name="Bidwell S."/>
            <person name="Joardar V."/>
            <person name="Thiagarajan M."/>
            <person name="Amedeo P."/>
            <person name="Galinsky K.J."/>
            <person name="Schobel S."/>
            <person name="Inman J."/>
            <person name="Hostetler J."/>
            <person name="Miller J."/>
            <person name="Hammond M."/>
            <person name="Megy K."/>
            <person name="Lawson D."/>
            <person name="Kodira C."/>
            <person name="Sutton G."/>
            <person name="Meyer J."/>
            <person name="Hill C.A."/>
            <person name="Birren B."/>
            <person name="Nene V."/>
            <person name="Collins F."/>
            <person name="Alarcon-Chaidez F."/>
            <person name="Wikel S."/>
            <person name="Strausberg R."/>
        </authorList>
    </citation>
    <scope>NUCLEOTIDE SEQUENCE [LARGE SCALE GENOMIC DNA]</scope>
    <source>
        <strain evidence="2">Wikel</strain>
    </source>
</reference>
<evidence type="ECO:0000313" key="1">
    <source>
        <dbReference type="EnsemblMetazoa" id="ISCW022465-PA"/>
    </source>
</evidence>
<dbReference type="Proteomes" id="UP000001555">
    <property type="component" value="Unassembled WGS sequence"/>
</dbReference>
<dbReference type="SUPFAM" id="SSF57667">
    <property type="entry name" value="beta-beta-alpha zinc fingers"/>
    <property type="match status" value="1"/>
</dbReference>
<name>A0A1S4M1A1_IXOSC</name>
<protein>
    <submittedName>
        <fullName evidence="1">Uncharacterized protein</fullName>
    </submittedName>
</protein>
<accession>A0A1S4M1A1</accession>
<keyword evidence="2" id="KW-1185">Reference proteome</keyword>
<dbReference type="AlphaFoldDB" id="A0A1S4M1A1"/>
<dbReference type="EnsemblMetazoa" id="ISCW022465-RA">
    <property type="protein sequence ID" value="ISCW022465-PA"/>
    <property type="gene ID" value="ISCW022465"/>
</dbReference>
<dbReference type="EMBL" id="ABJB011077517">
    <property type="status" value="NOT_ANNOTATED_CDS"/>
    <property type="molecule type" value="Genomic_DNA"/>
</dbReference>
<dbReference type="VEuPathDB" id="VectorBase:ISCI022465"/>
<dbReference type="VEuPathDB" id="VectorBase:ISCW022465"/>
<reference evidence="1" key="2">
    <citation type="submission" date="2020-05" db="UniProtKB">
        <authorList>
            <consortium name="EnsemblMetazoa"/>
        </authorList>
    </citation>
    <scope>IDENTIFICATION</scope>
    <source>
        <strain evidence="1">wikel</strain>
    </source>
</reference>
<dbReference type="InterPro" id="IPR036236">
    <property type="entry name" value="Znf_C2H2_sf"/>
</dbReference>
<proteinExistence type="predicted"/>